<sequence>MEVFFMKQNTLVSNIVKIESKEKEILKNVLLVLGGVAFLSLMAQIMIPLPYTPVPITLGTFGVTLMALLYGRKLGTATILSYVVAGSLGAPIFAGGKAGSLFSPTGGYILGYIVATIILGYLADRGVTKSYVKTILSLLLSSAIILTLGALVLSLFMPGKNAFMIGVLPFLPGDALKSTTVTLLLPTLWKFIPKNDKTEDK</sequence>
<dbReference type="GO" id="GO:0015225">
    <property type="term" value="F:biotin transmembrane transporter activity"/>
    <property type="evidence" value="ECO:0007669"/>
    <property type="project" value="UniProtKB-UniRule"/>
</dbReference>
<dbReference type="PIRSF" id="PIRSF016661">
    <property type="entry name" value="BioY"/>
    <property type="match status" value="1"/>
</dbReference>
<accession>A0A134AES1</accession>
<keyword evidence="5" id="KW-1185">Reference proteome</keyword>
<dbReference type="Proteomes" id="UP000070483">
    <property type="component" value="Unassembled WGS sequence"/>
</dbReference>
<dbReference type="EMBL" id="LSDD01000081">
    <property type="protein sequence ID" value="KXB66226.1"/>
    <property type="molecule type" value="Genomic_DNA"/>
</dbReference>
<evidence type="ECO:0000256" key="2">
    <source>
        <dbReference type="PIRNR" id="PIRNR016661"/>
    </source>
</evidence>
<feature type="transmembrane region" description="Helical" evidence="3">
    <location>
        <begin position="29"/>
        <end position="47"/>
    </location>
</feature>
<evidence type="ECO:0000256" key="3">
    <source>
        <dbReference type="SAM" id="Phobius"/>
    </source>
</evidence>
<organism evidence="4 5">
    <name type="scientific">Leptotrichia wadei</name>
    <dbReference type="NCBI Taxonomy" id="157687"/>
    <lineage>
        <taxon>Bacteria</taxon>
        <taxon>Fusobacteriati</taxon>
        <taxon>Fusobacteriota</taxon>
        <taxon>Fusobacteriia</taxon>
        <taxon>Fusobacteriales</taxon>
        <taxon>Leptotrichiaceae</taxon>
        <taxon>Leptotrichia</taxon>
    </lineage>
</organism>
<feature type="transmembrane region" description="Helical" evidence="3">
    <location>
        <begin position="106"/>
        <end position="123"/>
    </location>
</feature>
<dbReference type="Gene3D" id="1.10.1760.20">
    <property type="match status" value="1"/>
</dbReference>
<dbReference type="InterPro" id="IPR003784">
    <property type="entry name" value="BioY"/>
</dbReference>
<feature type="transmembrane region" description="Helical" evidence="3">
    <location>
        <begin position="135"/>
        <end position="156"/>
    </location>
</feature>
<protein>
    <recommendedName>
        <fullName evidence="2">Biotin transporter</fullName>
    </recommendedName>
</protein>
<feature type="transmembrane region" description="Helical" evidence="3">
    <location>
        <begin position="53"/>
        <end position="70"/>
    </location>
</feature>
<keyword evidence="3" id="KW-1133">Transmembrane helix</keyword>
<proteinExistence type="inferred from homology"/>
<dbReference type="Pfam" id="PF02632">
    <property type="entry name" value="BioY"/>
    <property type="match status" value="1"/>
</dbReference>
<comment type="subcellular location">
    <subcellularLocation>
        <location evidence="2">Cell membrane</location>
        <topology evidence="2">Multi-pass membrane protein</topology>
    </subcellularLocation>
</comment>
<comment type="caution">
    <text evidence="4">The sequence shown here is derived from an EMBL/GenBank/DDBJ whole genome shotgun (WGS) entry which is preliminary data.</text>
</comment>
<dbReference type="PANTHER" id="PTHR34295">
    <property type="entry name" value="BIOTIN TRANSPORTER BIOY"/>
    <property type="match status" value="1"/>
</dbReference>
<keyword evidence="3" id="KW-0812">Transmembrane</keyword>
<keyword evidence="2" id="KW-0813">Transport</keyword>
<dbReference type="GO" id="GO:0005886">
    <property type="term" value="C:plasma membrane"/>
    <property type="evidence" value="ECO:0007669"/>
    <property type="project" value="UniProtKB-SubCell"/>
</dbReference>
<name>A0A134AES1_9FUSO</name>
<dbReference type="PATRIC" id="fig|157687.3.peg.1049"/>
<evidence type="ECO:0000313" key="5">
    <source>
        <dbReference type="Proteomes" id="UP000070483"/>
    </source>
</evidence>
<dbReference type="PANTHER" id="PTHR34295:SF1">
    <property type="entry name" value="BIOTIN TRANSPORTER BIOY"/>
    <property type="match status" value="1"/>
</dbReference>
<feature type="transmembrane region" description="Helical" evidence="3">
    <location>
        <begin position="77"/>
        <end position="94"/>
    </location>
</feature>
<comment type="similarity">
    <text evidence="1 2">Belongs to the BioY family.</text>
</comment>
<dbReference type="AlphaFoldDB" id="A0A134AES1"/>
<gene>
    <name evidence="4" type="ORF">HMPREF3180_01054</name>
</gene>
<evidence type="ECO:0000313" key="4">
    <source>
        <dbReference type="EMBL" id="KXB66226.1"/>
    </source>
</evidence>
<keyword evidence="2 3" id="KW-0472">Membrane</keyword>
<reference evidence="5" key="1">
    <citation type="submission" date="2016-01" db="EMBL/GenBank/DDBJ databases">
        <authorList>
            <person name="Mitreva M."/>
            <person name="Pepin K.H."/>
            <person name="Mihindukulasuriya K.A."/>
            <person name="Fulton R."/>
            <person name="Fronick C."/>
            <person name="O'Laughlin M."/>
            <person name="Miner T."/>
            <person name="Herter B."/>
            <person name="Rosa B.A."/>
            <person name="Cordes M."/>
            <person name="Tomlinson C."/>
            <person name="Wollam A."/>
            <person name="Palsikar V.B."/>
            <person name="Mardis E.R."/>
            <person name="Wilson R.K."/>
        </authorList>
    </citation>
    <scope>NUCLEOTIDE SEQUENCE [LARGE SCALE GENOMIC DNA]</scope>
    <source>
        <strain evidence="5">KA00185</strain>
    </source>
</reference>
<dbReference type="STRING" id="157687.HMPREF3180_01054"/>
<keyword evidence="2" id="KW-1003">Cell membrane</keyword>
<evidence type="ECO:0000256" key="1">
    <source>
        <dbReference type="ARBA" id="ARBA00010692"/>
    </source>
</evidence>